<dbReference type="Pfam" id="PF18052">
    <property type="entry name" value="Rx_N"/>
    <property type="match status" value="1"/>
</dbReference>
<evidence type="ECO:0000259" key="7">
    <source>
        <dbReference type="Pfam" id="PF00931"/>
    </source>
</evidence>
<evidence type="ECO:0000259" key="9">
    <source>
        <dbReference type="Pfam" id="PF23559"/>
    </source>
</evidence>
<accession>A0A833RJ74</accession>
<keyword evidence="2" id="KW-0433">Leucine-rich repeat</keyword>
<dbReference type="Proteomes" id="UP000623129">
    <property type="component" value="Unassembled WGS sequence"/>
</dbReference>
<dbReference type="GO" id="GO:0043531">
    <property type="term" value="F:ADP binding"/>
    <property type="evidence" value="ECO:0007669"/>
    <property type="project" value="InterPro"/>
</dbReference>
<dbReference type="InterPro" id="IPR032675">
    <property type="entry name" value="LRR_dom_sf"/>
</dbReference>
<evidence type="ECO:0000259" key="10">
    <source>
        <dbReference type="Pfam" id="PF25019"/>
    </source>
</evidence>
<comment type="caution">
    <text evidence="11">The sequence shown here is derived from an EMBL/GenBank/DDBJ whole genome shotgun (WGS) entry which is preliminary data.</text>
</comment>
<evidence type="ECO:0000313" key="11">
    <source>
        <dbReference type="EMBL" id="KAF3340537.1"/>
    </source>
</evidence>
<protein>
    <submittedName>
        <fullName evidence="11">Disease resistance protein RGA2-like protein</fullName>
    </submittedName>
</protein>
<organism evidence="11 12">
    <name type="scientific">Carex littledalei</name>
    <dbReference type="NCBI Taxonomy" id="544730"/>
    <lineage>
        <taxon>Eukaryota</taxon>
        <taxon>Viridiplantae</taxon>
        <taxon>Streptophyta</taxon>
        <taxon>Embryophyta</taxon>
        <taxon>Tracheophyta</taxon>
        <taxon>Spermatophyta</taxon>
        <taxon>Magnoliopsida</taxon>
        <taxon>Liliopsida</taxon>
        <taxon>Poales</taxon>
        <taxon>Cyperaceae</taxon>
        <taxon>Cyperoideae</taxon>
        <taxon>Cariceae</taxon>
        <taxon>Carex</taxon>
        <taxon>Carex subgen. Euthyceras</taxon>
    </lineage>
</organism>
<proteinExistence type="inferred from homology"/>
<evidence type="ECO:0000256" key="2">
    <source>
        <dbReference type="ARBA" id="ARBA00022614"/>
    </source>
</evidence>
<keyword evidence="4" id="KW-0547">Nucleotide-binding</keyword>
<reference evidence="11" key="1">
    <citation type="submission" date="2020-01" db="EMBL/GenBank/DDBJ databases">
        <title>Genome sequence of Kobresia littledalei, the first chromosome-level genome in the family Cyperaceae.</title>
        <authorList>
            <person name="Qu G."/>
        </authorList>
    </citation>
    <scope>NUCLEOTIDE SEQUENCE</scope>
    <source>
        <strain evidence="11">C.B.Clarke</strain>
        <tissue evidence="11">Leaf</tissue>
    </source>
</reference>
<dbReference type="PANTHER" id="PTHR36766:SF40">
    <property type="entry name" value="DISEASE RESISTANCE PROTEIN RGA3"/>
    <property type="match status" value="1"/>
</dbReference>
<keyword evidence="5" id="KW-0611">Plant defense</keyword>
<dbReference type="InterPro" id="IPR036388">
    <property type="entry name" value="WH-like_DNA-bd_sf"/>
</dbReference>
<evidence type="ECO:0000256" key="6">
    <source>
        <dbReference type="ARBA" id="ARBA00022840"/>
    </source>
</evidence>
<dbReference type="Gene3D" id="1.10.8.430">
    <property type="entry name" value="Helical domain of apoptotic protease-activating factors"/>
    <property type="match status" value="1"/>
</dbReference>
<dbReference type="AlphaFoldDB" id="A0A833RJ74"/>
<gene>
    <name evidence="11" type="ORF">FCM35_KLT09381</name>
</gene>
<dbReference type="SUPFAM" id="SSF52540">
    <property type="entry name" value="P-loop containing nucleoside triphosphate hydrolases"/>
    <property type="match status" value="1"/>
</dbReference>
<dbReference type="InterPro" id="IPR041118">
    <property type="entry name" value="Rx_N"/>
</dbReference>
<feature type="domain" description="Disease resistance N-terminal" evidence="8">
    <location>
        <begin position="2"/>
        <end position="67"/>
    </location>
</feature>
<dbReference type="Gene3D" id="1.20.5.4130">
    <property type="match status" value="1"/>
</dbReference>
<dbReference type="Gene3D" id="3.40.50.300">
    <property type="entry name" value="P-loop containing nucleotide triphosphate hydrolases"/>
    <property type="match status" value="1"/>
</dbReference>
<dbReference type="InterPro" id="IPR002182">
    <property type="entry name" value="NB-ARC"/>
</dbReference>
<dbReference type="GO" id="GO:0009626">
    <property type="term" value="P:plant-type hypersensitive response"/>
    <property type="evidence" value="ECO:0007669"/>
    <property type="project" value="UniProtKB-ARBA"/>
</dbReference>
<comment type="similarity">
    <text evidence="1">Belongs to the disease resistance NB-LRR family.</text>
</comment>
<keyword evidence="12" id="KW-1185">Reference proteome</keyword>
<dbReference type="PANTHER" id="PTHR36766">
    <property type="entry name" value="PLANT BROAD-SPECTRUM MILDEW RESISTANCE PROTEIN RPW8"/>
    <property type="match status" value="1"/>
</dbReference>
<dbReference type="OrthoDB" id="600820at2759"/>
<dbReference type="Pfam" id="PF00931">
    <property type="entry name" value="NB-ARC"/>
    <property type="match status" value="1"/>
</dbReference>
<dbReference type="Gene3D" id="1.10.10.10">
    <property type="entry name" value="Winged helix-like DNA-binding domain superfamily/Winged helix DNA-binding domain"/>
    <property type="match status" value="1"/>
</dbReference>
<dbReference type="InterPro" id="IPR056789">
    <property type="entry name" value="LRR_R13L1-DRL21"/>
</dbReference>
<name>A0A833RJ74_9POAL</name>
<dbReference type="InterPro" id="IPR027417">
    <property type="entry name" value="P-loop_NTPase"/>
</dbReference>
<evidence type="ECO:0000256" key="4">
    <source>
        <dbReference type="ARBA" id="ARBA00022741"/>
    </source>
</evidence>
<dbReference type="InterPro" id="IPR058922">
    <property type="entry name" value="WHD_DRP"/>
</dbReference>
<evidence type="ECO:0000313" key="12">
    <source>
        <dbReference type="Proteomes" id="UP000623129"/>
    </source>
</evidence>
<feature type="domain" description="R13L1/DRL21-like LRR repeat region" evidence="10">
    <location>
        <begin position="656"/>
        <end position="783"/>
    </location>
</feature>
<dbReference type="GO" id="GO:0005524">
    <property type="term" value="F:ATP binding"/>
    <property type="evidence" value="ECO:0007669"/>
    <property type="project" value="UniProtKB-KW"/>
</dbReference>
<dbReference type="FunFam" id="1.10.10.10:FF:000322">
    <property type="entry name" value="Probable disease resistance protein At1g63360"/>
    <property type="match status" value="1"/>
</dbReference>
<dbReference type="SUPFAM" id="SSF52058">
    <property type="entry name" value="L domain-like"/>
    <property type="match status" value="1"/>
</dbReference>
<dbReference type="EMBL" id="SWLB01000002">
    <property type="protein sequence ID" value="KAF3340537.1"/>
    <property type="molecule type" value="Genomic_DNA"/>
</dbReference>
<dbReference type="Gene3D" id="3.80.10.10">
    <property type="entry name" value="Ribonuclease Inhibitor"/>
    <property type="match status" value="1"/>
</dbReference>
<evidence type="ECO:0000256" key="5">
    <source>
        <dbReference type="ARBA" id="ARBA00022821"/>
    </source>
</evidence>
<dbReference type="Pfam" id="PF25019">
    <property type="entry name" value="LRR_R13L1-DRL21"/>
    <property type="match status" value="1"/>
</dbReference>
<feature type="domain" description="NB-ARC" evidence="7">
    <location>
        <begin position="147"/>
        <end position="317"/>
    </location>
</feature>
<evidence type="ECO:0000256" key="1">
    <source>
        <dbReference type="ARBA" id="ARBA00008894"/>
    </source>
</evidence>
<evidence type="ECO:0000256" key="3">
    <source>
        <dbReference type="ARBA" id="ARBA00022737"/>
    </source>
</evidence>
<feature type="domain" description="Disease resistance protein winged helix" evidence="9">
    <location>
        <begin position="409"/>
        <end position="482"/>
    </location>
</feature>
<keyword evidence="6" id="KW-0067">ATP-binding</keyword>
<dbReference type="Pfam" id="PF23559">
    <property type="entry name" value="WHD_DRP"/>
    <property type="match status" value="1"/>
</dbReference>
<keyword evidence="3" id="KW-0677">Repeat</keyword>
<dbReference type="GO" id="GO:0002758">
    <property type="term" value="P:innate immune response-activating signaling pathway"/>
    <property type="evidence" value="ECO:0007669"/>
    <property type="project" value="UniProtKB-ARBA"/>
</dbReference>
<dbReference type="GO" id="GO:0042742">
    <property type="term" value="P:defense response to bacterium"/>
    <property type="evidence" value="ECO:0007669"/>
    <property type="project" value="UniProtKB-ARBA"/>
</dbReference>
<dbReference type="InterPro" id="IPR042197">
    <property type="entry name" value="Apaf_helical"/>
</dbReference>
<sequence>MAGVNDEREKLHLKLLSIKDVLADAEERSSTEQGQSVKAWLTKLNKVAYEADDVLDEFQYEAIKKEVEAEMPGYAITKSVRNFFSTSNSTLFRYTMGKRLKDVLHKIDEIVQSMREFGFIKGHEVSPYTEQPQTTSMVDESEIVGREQDVHKLVKTIIDGCNGENVRVISIVGMGDLGKTTLARLIFNNQDVEMFFALRFWVSVSNDFSVDKIAKSMIDYQTKENSNLHGDNMELLQLRLREIIGSKRYLLVLDDVWSVNPSKWEELENMLRCSSVGSVVVVTSRIETVASTMKPVRHDLEHLNEHDSWTIFRRRAFGSGVEECADLVKIGEEIVKKCGGVPLAIKSLGMLLSEKSKERDWQAILDSKSWEKGFEDADDVLHKQILHALRVSYDHLPPHVKQCFAFCVVFPKGHVLDQETLIQLWIANGFIQCEGTIQPEDKGEAVINMLKRRYFIQPVKFNYGSYHGKLKFSMHDLIHDLALSLLNNENLTLNSGRNSTKSSTDLNHFLLEDPTSLRSFLSLNDRSTGQKYPMWKRQMVKLSRPSSLRAFEFCTYPYLTKLPTNMKHIRYLDLSRSSIRELPEEMSTFYHLQTLKLSHCHNLFKLPKGMRYMRSLRQIYINGCYQLKRVPPGLGQLKKLRTLTNYIVDNDAGCQITELQDLDLHGKLKIYNLREVKRSSDAAKTNIFSKKNLDKLLLSWCLPGYTDWEADNSNDVLNALKPHKGLKVLEILQYGGVEFPDWMRDREMFQSLVELSLDGCERCKNLPQVNLLPALEFLKLCNMHELTHICDDGTLQLRGDNISQQFFPKLKMVCLRNLKSLKGWHTNENLKLELPQVELMAVYNCPILKGMPHVPKCKRLEIKENGNFQN</sequence>
<dbReference type="FunFam" id="3.40.50.300:FF:001091">
    <property type="entry name" value="Probable disease resistance protein At1g61300"/>
    <property type="match status" value="1"/>
</dbReference>
<evidence type="ECO:0000259" key="8">
    <source>
        <dbReference type="Pfam" id="PF18052"/>
    </source>
</evidence>
<dbReference type="PRINTS" id="PR00364">
    <property type="entry name" value="DISEASERSIST"/>
</dbReference>